<dbReference type="RefSeq" id="WP_088527585.1">
    <property type="nucleotide sequence ID" value="NZ_NGUO01000010.1"/>
</dbReference>
<reference evidence="1 2" key="1">
    <citation type="submission" date="2017-05" db="EMBL/GenBank/DDBJ databases">
        <title>Polynucleobacter sp. MWH-K35W1 isolated from the permanently anoxic monimolimnion of a meromictic lake.</title>
        <authorList>
            <person name="Hahn M.W."/>
        </authorList>
    </citation>
    <scope>NUCLEOTIDE SEQUENCE [LARGE SCALE GENOMIC DNA]</scope>
    <source>
        <strain evidence="1 2">MWH-K35W1</strain>
    </source>
</reference>
<organism evidence="1 2">
    <name type="scientific">Polynucleobacter aenigmaticus</name>
    <dbReference type="NCBI Taxonomy" id="1743164"/>
    <lineage>
        <taxon>Bacteria</taxon>
        <taxon>Pseudomonadati</taxon>
        <taxon>Pseudomonadota</taxon>
        <taxon>Betaproteobacteria</taxon>
        <taxon>Burkholderiales</taxon>
        <taxon>Burkholderiaceae</taxon>
        <taxon>Polynucleobacter</taxon>
    </lineage>
</organism>
<protein>
    <submittedName>
        <fullName evidence="1">Uncharacterized protein</fullName>
    </submittedName>
</protein>
<gene>
    <name evidence="1" type="ORF">CBI30_06930</name>
</gene>
<dbReference type="EMBL" id="NGUO01000010">
    <property type="protein sequence ID" value="OWS71468.1"/>
    <property type="molecule type" value="Genomic_DNA"/>
</dbReference>
<sequence>MVLLTIPMGEIRLKTHSIDELKVFIGSYAPLTKQRYNLVDIFIVVCGGRTNQQTTSYLSPTFSLSLVGYSFHSFQRLSKALPKIAEDIAMGGYL</sequence>
<dbReference type="Proteomes" id="UP000198104">
    <property type="component" value="Unassembled WGS sequence"/>
</dbReference>
<keyword evidence="2" id="KW-1185">Reference proteome</keyword>
<dbReference type="AlphaFoldDB" id="A0A254PYY3"/>
<evidence type="ECO:0000313" key="2">
    <source>
        <dbReference type="Proteomes" id="UP000198104"/>
    </source>
</evidence>
<proteinExistence type="predicted"/>
<accession>A0A254PYY3</accession>
<comment type="caution">
    <text evidence="1">The sequence shown here is derived from an EMBL/GenBank/DDBJ whole genome shotgun (WGS) entry which is preliminary data.</text>
</comment>
<name>A0A254PYY3_9BURK</name>
<evidence type="ECO:0000313" key="1">
    <source>
        <dbReference type="EMBL" id="OWS71468.1"/>
    </source>
</evidence>